<evidence type="ECO:0000256" key="7">
    <source>
        <dbReference type="ARBA" id="ARBA00023004"/>
    </source>
</evidence>
<keyword evidence="7 10" id="KW-0408">Iron</keyword>
<dbReference type="PANTHER" id="PTHR35008:SF8">
    <property type="entry name" value="ALCOHOL DEHYDROGENASE CYTOCHROME C SUBUNIT"/>
    <property type="match status" value="1"/>
</dbReference>
<accession>A0A1K2I2D3</accession>
<feature type="domain" description="Cytochrome c" evidence="11">
    <location>
        <begin position="190"/>
        <end position="299"/>
    </location>
</feature>
<dbReference type="AlphaFoldDB" id="A0A1K2I2D3"/>
<evidence type="ECO:0000256" key="1">
    <source>
        <dbReference type="ARBA" id="ARBA00004236"/>
    </source>
</evidence>
<evidence type="ECO:0000256" key="2">
    <source>
        <dbReference type="ARBA" id="ARBA00022475"/>
    </source>
</evidence>
<dbReference type="GO" id="GO:0005886">
    <property type="term" value="C:plasma membrane"/>
    <property type="evidence" value="ECO:0007669"/>
    <property type="project" value="UniProtKB-SubCell"/>
</dbReference>
<dbReference type="InterPro" id="IPR036909">
    <property type="entry name" value="Cyt_c-like_dom_sf"/>
</dbReference>
<dbReference type="STRING" id="665118.SAMN02983003_3559"/>
<evidence type="ECO:0000313" key="12">
    <source>
        <dbReference type="EMBL" id="SFZ86379.1"/>
    </source>
</evidence>
<evidence type="ECO:0000313" key="13">
    <source>
        <dbReference type="Proteomes" id="UP000183447"/>
    </source>
</evidence>
<keyword evidence="6" id="KW-0677">Repeat</keyword>
<dbReference type="InterPro" id="IPR009056">
    <property type="entry name" value="Cyt_c-like_dom"/>
</dbReference>
<evidence type="ECO:0000259" key="11">
    <source>
        <dbReference type="PROSITE" id="PS51007"/>
    </source>
</evidence>
<sequence length="441" mass="47617">MTLKRIALVLVVLVVVAAGGALAYAMRFPAIAPITPPVATAFDAGLVERGEVLAGLGNCGVCHTREGGGEYAGGLPLPTPFGTIYTTNITPDPETGIGTWSEEAFIRAMKHGVDNNGSYLYPAFPYDYYTRVTEDDLKAIYAYLMTREPVREPAKPNDMPFPFNNRILMAGWNLLFLKEGEFQPDPNQSDDWNRGAYIVEGLGHCGACHSPRNMFGAAVKSGPEAYGGGYAEGWYAPPLNAQSISVAPWTEIAFVNYLIDGYDGDHGIAAGPMTPVVNDLYEQSEDDVFAIASYLMTLRGETREESEIEDQVAEIRATAEALDWNHPDAPARPTDPVLARGAQVFESQCAECHRQNGQPMPLALSSVVNAPDASNLVNIVFYGIQPPPVGALGRSMPGRAIQITDEQMADLAAFVRDRFSDRPAWEKVGDTIAAARAAGTH</sequence>
<dbReference type="EMBL" id="FPKU01000003">
    <property type="protein sequence ID" value="SFZ86379.1"/>
    <property type="molecule type" value="Genomic_DNA"/>
</dbReference>
<proteinExistence type="predicted"/>
<keyword evidence="2" id="KW-1003">Cell membrane</keyword>
<evidence type="ECO:0000256" key="5">
    <source>
        <dbReference type="ARBA" id="ARBA00022729"/>
    </source>
</evidence>
<comment type="subcellular location">
    <subcellularLocation>
        <location evidence="1">Cell membrane</location>
    </subcellularLocation>
</comment>
<dbReference type="RefSeq" id="WP_072345894.1">
    <property type="nucleotide sequence ID" value="NZ_FPKU01000003.1"/>
</dbReference>
<keyword evidence="3 9" id="KW-0349">Heme</keyword>
<dbReference type="GO" id="GO:0005506">
    <property type="term" value="F:iron ion binding"/>
    <property type="evidence" value="ECO:0007669"/>
    <property type="project" value="InterPro"/>
</dbReference>
<dbReference type="InterPro" id="IPR014353">
    <property type="entry name" value="Membr-bd_ADH_cyt_c"/>
</dbReference>
<evidence type="ECO:0000256" key="9">
    <source>
        <dbReference type="PIRSR" id="PIRSR000018-50"/>
    </source>
</evidence>
<keyword evidence="4 10" id="KW-0479">Metal-binding</keyword>
<evidence type="ECO:0000256" key="10">
    <source>
        <dbReference type="PIRSR" id="PIRSR000018-51"/>
    </source>
</evidence>
<evidence type="ECO:0000256" key="8">
    <source>
        <dbReference type="ARBA" id="ARBA00023136"/>
    </source>
</evidence>
<evidence type="ECO:0000256" key="4">
    <source>
        <dbReference type="ARBA" id="ARBA00022723"/>
    </source>
</evidence>
<feature type="binding site" description="covalent" evidence="9">
    <location>
        <position position="62"/>
    </location>
    <ligand>
        <name>heme c</name>
        <dbReference type="ChEBI" id="CHEBI:61717"/>
        <label>1</label>
    </ligand>
</feature>
<feature type="binding site" description="covalent" evidence="9">
    <location>
        <position position="59"/>
    </location>
    <ligand>
        <name>heme c</name>
        <dbReference type="ChEBI" id="CHEBI:61717"/>
        <label>1</label>
    </ligand>
</feature>
<keyword evidence="13" id="KW-1185">Reference proteome</keyword>
<dbReference type="PIRSF" id="PIRSF000018">
    <property type="entry name" value="Mb_ADH_cyt_c"/>
    <property type="match status" value="1"/>
</dbReference>
<dbReference type="Proteomes" id="UP000183447">
    <property type="component" value="Unassembled WGS sequence"/>
</dbReference>
<dbReference type="Pfam" id="PF00034">
    <property type="entry name" value="Cytochrom_C"/>
    <property type="match status" value="2"/>
</dbReference>
<keyword evidence="5" id="KW-0732">Signal</keyword>
<keyword evidence="8" id="KW-0472">Membrane</keyword>
<dbReference type="GO" id="GO:0009055">
    <property type="term" value="F:electron transfer activity"/>
    <property type="evidence" value="ECO:0007669"/>
    <property type="project" value="InterPro"/>
</dbReference>
<feature type="binding site" description="covalent" evidence="9">
    <location>
        <position position="208"/>
    </location>
    <ligand>
        <name>heme c</name>
        <dbReference type="ChEBI" id="CHEBI:61717"/>
        <label>2</label>
    </ligand>
</feature>
<dbReference type="GO" id="GO:0020037">
    <property type="term" value="F:heme binding"/>
    <property type="evidence" value="ECO:0007669"/>
    <property type="project" value="InterPro"/>
</dbReference>
<feature type="binding site" description="covalent" evidence="9">
    <location>
        <position position="352"/>
    </location>
    <ligand>
        <name>heme c</name>
        <dbReference type="ChEBI" id="CHEBI:61717"/>
        <label>3</label>
    </ligand>
</feature>
<feature type="binding site" description="covalent" evidence="9">
    <location>
        <position position="349"/>
    </location>
    <ligand>
        <name>heme c</name>
        <dbReference type="ChEBI" id="CHEBI:61717"/>
        <label>3</label>
    </ligand>
</feature>
<evidence type="ECO:0000256" key="3">
    <source>
        <dbReference type="ARBA" id="ARBA00022617"/>
    </source>
</evidence>
<evidence type="ECO:0000256" key="6">
    <source>
        <dbReference type="ARBA" id="ARBA00022737"/>
    </source>
</evidence>
<dbReference type="Gene3D" id="1.10.760.10">
    <property type="entry name" value="Cytochrome c-like domain"/>
    <property type="match status" value="2"/>
</dbReference>
<dbReference type="PANTHER" id="PTHR35008">
    <property type="entry name" value="BLL4482 PROTEIN-RELATED"/>
    <property type="match status" value="1"/>
</dbReference>
<feature type="binding site" description="axial binding residue" evidence="10">
    <location>
        <position position="353"/>
    </location>
    <ligand>
        <name>heme c</name>
        <dbReference type="ChEBI" id="CHEBI:61717"/>
        <label>3</label>
    </ligand>
    <ligandPart>
        <name>Fe</name>
        <dbReference type="ChEBI" id="CHEBI:18248"/>
    </ligandPart>
</feature>
<reference evidence="12 13" key="1">
    <citation type="submission" date="2016-11" db="EMBL/GenBank/DDBJ databases">
        <authorList>
            <person name="Jaros S."/>
            <person name="Januszkiewicz K."/>
            <person name="Wedrychowicz H."/>
        </authorList>
    </citation>
    <scope>NUCLEOTIDE SEQUENCE [LARGE SCALE GENOMIC DNA]</scope>
    <source>
        <strain evidence="12 13">ATCC 23634</strain>
    </source>
</reference>
<feature type="domain" description="Cytochrome c" evidence="11">
    <location>
        <begin position="336"/>
        <end position="419"/>
    </location>
</feature>
<dbReference type="SUPFAM" id="SSF46626">
    <property type="entry name" value="Cytochrome c"/>
    <property type="match status" value="3"/>
</dbReference>
<dbReference type="PROSITE" id="PS51007">
    <property type="entry name" value="CYTC"/>
    <property type="match status" value="3"/>
</dbReference>
<protein>
    <submittedName>
        <fullName evidence="12">Cytochrome c, mono-and diheme variants</fullName>
    </submittedName>
</protein>
<dbReference type="OrthoDB" id="9811281at2"/>
<dbReference type="InterPro" id="IPR051459">
    <property type="entry name" value="Cytochrome_c-type_DH"/>
</dbReference>
<feature type="binding site" description="covalent" evidence="9">
    <location>
        <position position="205"/>
    </location>
    <ligand>
        <name>heme c</name>
        <dbReference type="ChEBI" id="CHEBI:61717"/>
        <label>2</label>
    </ligand>
</feature>
<gene>
    <name evidence="12" type="ORF">SAMN02983003_3559</name>
</gene>
<dbReference type="GO" id="GO:0016614">
    <property type="term" value="F:oxidoreductase activity, acting on CH-OH group of donors"/>
    <property type="evidence" value="ECO:0007669"/>
    <property type="project" value="InterPro"/>
</dbReference>
<organism evidence="12 13">
    <name type="scientific">Devosia enhydra</name>
    <dbReference type="NCBI Taxonomy" id="665118"/>
    <lineage>
        <taxon>Bacteria</taxon>
        <taxon>Pseudomonadati</taxon>
        <taxon>Pseudomonadota</taxon>
        <taxon>Alphaproteobacteria</taxon>
        <taxon>Hyphomicrobiales</taxon>
        <taxon>Devosiaceae</taxon>
        <taxon>Devosia</taxon>
    </lineage>
</organism>
<name>A0A1K2I2D3_9HYPH</name>
<feature type="binding site" description="axial binding residue" evidence="10">
    <location>
        <position position="63"/>
    </location>
    <ligand>
        <name>heme c</name>
        <dbReference type="ChEBI" id="CHEBI:61717"/>
        <label>1</label>
    </ligand>
    <ligandPart>
        <name>Fe</name>
        <dbReference type="ChEBI" id="CHEBI:18248"/>
    </ligandPart>
</feature>
<comment type="cofactor">
    <cofactor evidence="9">
        <name>heme c</name>
        <dbReference type="ChEBI" id="CHEBI:61717"/>
    </cofactor>
    <text evidence="9">Binds 3 heme c groups covalently per subunit.</text>
</comment>
<feature type="binding site" description="axial binding residue" evidence="10">
    <location>
        <position position="209"/>
    </location>
    <ligand>
        <name>heme c</name>
        <dbReference type="ChEBI" id="CHEBI:61717"/>
        <label>2</label>
    </ligand>
    <ligandPart>
        <name>Fe</name>
        <dbReference type="ChEBI" id="CHEBI:18248"/>
    </ligandPart>
</feature>
<feature type="domain" description="Cytochrome c" evidence="11">
    <location>
        <begin position="45"/>
        <end position="148"/>
    </location>
</feature>